<dbReference type="EMBL" id="QQWC01000004">
    <property type="protein sequence ID" value="REJ41314.1"/>
    <property type="molecule type" value="Genomic_DNA"/>
</dbReference>
<name>A0A3E0L1S7_9CHRO</name>
<accession>A0A3E0L1S7</accession>
<reference evidence="1 2" key="1">
    <citation type="submission" date="2017-10" db="EMBL/GenBank/DDBJ databases">
        <title>A large-scale comparative metagenomic study reveals the eutrophication-driven functional interactions in six Microcystis-epibionts communities.</title>
        <authorList>
            <person name="Li Q."/>
            <person name="Lin F."/>
        </authorList>
    </citation>
    <scope>NUCLEOTIDE SEQUENCE [LARGE SCALE GENOMIC DNA]</scope>
    <source>
        <strain evidence="1">TF09</strain>
    </source>
</reference>
<dbReference type="Proteomes" id="UP000256873">
    <property type="component" value="Unassembled WGS sequence"/>
</dbReference>
<dbReference type="AlphaFoldDB" id="A0A3E0L1S7"/>
<sequence length="34" mass="3800">MISLPPITPALLRLSIGIENRNDLKRDLERALIG</sequence>
<gene>
    <name evidence="1" type="ORF">DWQ54_16880</name>
</gene>
<organism evidence="1 2">
    <name type="scientific">Microcystis flos-aquae TF09</name>
    <dbReference type="NCBI Taxonomy" id="2060473"/>
    <lineage>
        <taxon>Bacteria</taxon>
        <taxon>Bacillati</taxon>
        <taxon>Cyanobacteriota</taxon>
        <taxon>Cyanophyceae</taxon>
        <taxon>Oscillatoriophycideae</taxon>
        <taxon>Chroococcales</taxon>
        <taxon>Microcystaceae</taxon>
        <taxon>Microcystis</taxon>
    </lineage>
</organism>
<dbReference type="InterPro" id="IPR015424">
    <property type="entry name" value="PyrdxlP-dep_Trfase"/>
</dbReference>
<protein>
    <submittedName>
        <fullName evidence="1">Uncharacterized protein</fullName>
    </submittedName>
</protein>
<comment type="caution">
    <text evidence="1">The sequence shown here is derived from an EMBL/GenBank/DDBJ whole genome shotgun (WGS) entry which is preliminary data.</text>
</comment>
<dbReference type="SUPFAM" id="SSF53383">
    <property type="entry name" value="PLP-dependent transferases"/>
    <property type="match status" value="1"/>
</dbReference>
<dbReference type="Gene3D" id="3.90.1150.10">
    <property type="entry name" value="Aspartate Aminotransferase, domain 1"/>
    <property type="match status" value="1"/>
</dbReference>
<dbReference type="InterPro" id="IPR015422">
    <property type="entry name" value="PyrdxlP-dep_Trfase_small"/>
</dbReference>
<evidence type="ECO:0000313" key="1">
    <source>
        <dbReference type="EMBL" id="REJ41314.1"/>
    </source>
</evidence>
<evidence type="ECO:0000313" key="2">
    <source>
        <dbReference type="Proteomes" id="UP000256873"/>
    </source>
</evidence>
<proteinExistence type="predicted"/>